<dbReference type="PANTHER" id="PTHR46854">
    <property type="entry name" value="5'-ADENYLYLSULFATE REDUCTASE-LIKE 4-RELATED"/>
    <property type="match status" value="1"/>
</dbReference>
<comment type="subcellular location">
    <subcellularLocation>
        <location evidence="1">Membrane</location>
        <topology evidence="1">Single-pass membrane protein</topology>
    </subcellularLocation>
</comment>
<dbReference type="EMBL" id="JAAALK010000283">
    <property type="protein sequence ID" value="KAG8072448.1"/>
    <property type="molecule type" value="Genomic_DNA"/>
</dbReference>
<keyword evidence="3 7" id="KW-0732">Signal</keyword>
<dbReference type="OrthoDB" id="19690at2759"/>
<feature type="domain" description="Thioredoxin" evidence="8">
    <location>
        <begin position="22"/>
        <end position="167"/>
    </location>
</feature>
<organism evidence="9 10">
    <name type="scientific">Zizania palustris</name>
    <name type="common">Northern wild rice</name>
    <dbReference type="NCBI Taxonomy" id="103762"/>
    <lineage>
        <taxon>Eukaryota</taxon>
        <taxon>Viridiplantae</taxon>
        <taxon>Streptophyta</taxon>
        <taxon>Embryophyta</taxon>
        <taxon>Tracheophyta</taxon>
        <taxon>Spermatophyta</taxon>
        <taxon>Magnoliopsida</taxon>
        <taxon>Liliopsida</taxon>
        <taxon>Poales</taxon>
        <taxon>Poaceae</taxon>
        <taxon>BOP clade</taxon>
        <taxon>Oryzoideae</taxon>
        <taxon>Oryzeae</taxon>
        <taxon>Zizaniinae</taxon>
        <taxon>Zizania</taxon>
    </lineage>
</organism>
<dbReference type="PANTHER" id="PTHR46854:SF1">
    <property type="entry name" value="5'-ADENYLYLSULFATE REDUCTASE-LIKE 4-RELATED"/>
    <property type="match status" value="1"/>
</dbReference>
<evidence type="ECO:0000256" key="4">
    <source>
        <dbReference type="ARBA" id="ARBA00022989"/>
    </source>
</evidence>
<dbReference type="InterPro" id="IPR013766">
    <property type="entry name" value="Thioredoxin_domain"/>
</dbReference>
<dbReference type="PROSITE" id="PS51352">
    <property type="entry name" value="THIOREDOXIN_2"/>
    <property type="match status" value="1"/>
</dbReference>
<evidence type="ECO:0000256" key="3">
    <source>
        <dbReference type="ARBA" id="ARBA00022729"/>
    </source>
</evidence>
<dbReference type="InterPro" id="IPR044606">
    <property type="entry name" value="APRL4/6"/>
</dbReference>
<dbReference type="Pfam" id="PF00085">
    <property type="entry name" value="Thioredoxin"/>
    <property type="match status" value="1"/>
</dbReference>
<evidence type="ECO:0000256" key="6">
    <source>
        <dbReference type="ARBA" id="ARBA00023180"/>
    </source>
</evidence>
<feature type="signal peptide" evidence="7">
    <location>
        <begin position="1"/>
        <end position="25"/>
    </location>
</feature>
<evidence type="ECO:0000256" key="7">
    <source>
        <dbReference type="SAM" id="SignalP"/>
    </source>
</evidence>
<reference evidence="9" key="1">
    <citation type="journal article" date="2021" name="bioRxiv">
        <title>Whole Genome Assembly and Annotation of Northern Wild Rice, Zizania palustris L., Supports a Whole Genome Duplication in the Zizania Genus.</title>
        <authorList>
            <person name="Haas M."/>
            <person name="Kono T."/>
            <person name="Macchietto M."/>
            <person name="Millas R."/>
            <person name="McGilp L."/>
            <person name="Shao M."/>
            <person name="Duquette J."/>
            <person name="Hirsch C.N."/>
            <person name="Kimball J."/>
        </authorList>
    </citation>
    <scope>NUCLEOTIDE SEQUENCE</scope>
    <source>
        <tissue evidence="9">Fresh leaf tissue</tissue>
    </source>
</reference>
<evidence type="ECO:0000313" key="10">
    <source>
        <dbReference type="Proteomes" id="UP000729402"/>
    </source>
</evidence>
<feature type="chain" id="PRO_5035215076" description="Thioredoxin domain-containing protein" evidence="7">
    <location>
        <begin position="26"/>
        <end position="242"/>
    </location>
</feature>
<dbReference type="CDD" id="cd02999">
    <property type="entry name" value="PDI_a_ERp44_like"/>
    <property type="match status" value="1"/>
</dbReference>
<keyword evidence="4" id="KW-1133">Transmembrane helix</keyword>
<evidence type="ECO:0000256" key="5">
    <source>
        <dbReference type="ARBA" id="ARBA00023136"/>
    </source>
</evidence>
<comment type="caution">
    <text evidence="9">The sequence shown here is derived from an EMBL/GenBank/DDBJ whole genome shotgun (WGS) entry which is preliminary data.</text>
</comment>
<keyword evidence="10" id="KW-1185">Reference proteome</keyword>
<keyword evidence="5" id="KW-0472">Membrane</keyword>
<evidence type="ECO:0000259" key="8">
    <source>
        <dbReference type="PROSITE" id="PS51352"/>
    </source>
</evidence>
<dbReference type="AlphaFoldDB" id="A0A8J5SHQ3"/>
<reference evidence="9" key="2">
    <citation type="submission" date="2021-02" db="EMBL/GenBank/DDBJ databases">
        <authorList>
            <person name="Kimball J.A."/>
            <person name="Haas M.W."/>
            <person name="Macchietto M."/>
            <person name="Kono T."/>
            <person name="Duquette J."/>
            <person name="Shao M."/>
        </authorList>
    </citation>
    <scope>NUCLEOTIDE SEQUENCE</scope>
    <source>
        <tissue evidence="9">Fresh leaf tissue</tissue>
    </source>
</reference>
<protein>
    <recommendedName>
        <fullName evidence="8">Thioredoxin domain-containing protein</fullName>
    </recommendedName>
</protein>
<name>A0A8J5SHQ3_ZIZPA</name>
<keyword evidence="6" id="KW-0325">Glycoprotein</keyword>
<gene>
    <name evidence="9" type="ORF">GUJ93_ZPchr0006g42689</name>
</gene>
<evidence type="ECO:0000256" key="1">
    <source>
        <dbReference type="ARBA" id="ARBA00004167"/>
    </source>
</evidence>
<evidence type="ECO:0000313" key="9">
    <source>
        <dbReference type="EMBL" id="KAG8072448.1"/>
    </source>
</evidence>
<keyword evidence="2" id="KW-0812">Transmembrane</keyword>
<accession>A0A8J5SHQ3</accession>
<dbReference type="Proteomes" id="UP000729402">
    <property type="component" value="Unassembled WGS sequence"/>
</dbReference>
<evidence type="ECO:0000256" key="2">
    <source>
        <dbReference type="ARBA" id="ARBA00022692"/>
    </source>
</evidence>
<sequence>MARRLMCWTALLLAILAAAEPYSSAEPAEACRALTLVEGILGHYGTCAPLDRRLVVPFGVIEGDEVTLVKAVNHLHMNKDDYIAILFYASWCPFSQECKPNFETLASLFPTIRHFTFEESAIRPSIISRYGIHGFPTLFLLNSTMRVRYHGPRTVKSLATFYSDVSGIDASVMSTSGEAMLHSLDGIELKKDARQENCPFWWARSPEKILQQDTYLALATSFVFLRDICTVEYQDMNNKSSL</sequence>
<dbReference type="GO" id="GO:0016020">
    <property type="term" value="C:membrane"/>
    <property type="evidence" value="ECO:0007669"/>
    <property type="project" value="UniProtKB-SubCell"/>
</dbReference>
<proteinExistence type="predicted"/>